<feature type="signal peptide" evidence="12">
    <location>
        <begin position="1"/>
        <end position="38"/>
    </location>
</feature>
<name>A0A4S8FAN3_9BURK</name>
<organism evidence="15 16">
    <name type="scientific">Lampropedia puyangensis</name>
    <dbReference type="NCBI Taxonomy" id="1330072"/>
    <lineage>
        <taxon>Bacteria</taxon>
        <taxon>Pseudomonadati</taxon>
        <taxon>Pseudomonadota</taxon>
        <taxon>Betaproteobacteria</taxon>
        <taxon>Burkholderiales</taxon>
        <taxon>Comamonadaceae</taxon>
        <taxon>Lampropedia</taxon>
    </lineage>
</organism>
<dbReference type="InterPro" id="IPR039426">
    <property type="entry name" value="TonB-dep_rcpt-like"/>
</dbReference>
<accession>A0A4S8FAN3</accession>
<dbReference type="Proteomes" id="UP000308917">
    <property type="component" value="Unassembled WGS sequence"/>
</dbReference>
<evidence type="ECO:0000256" key="3">
    <source>
        <dbReference type="ARBA" id="ARBA00022448"/>
    </source>
</evidence>
<evidence type="ECO:0000256" key="11">
    <source>
        <dbReference type="RuleBase" id="RU003357"/>
    </source>
</evidence>
<evidence type="ECO:0000256" key="7">
    <source>
        <dbReference type="ARBA" id="ARBA00023136"/>
    </source>
</evidence>
<keyword evidence="9 10" id="KW-0998">Cell outer membrane</keyword>
<dbReference type="AlphaFoldDB" id="A0A4S8FAN3"/>
<dbReference type="PROSITE" id="PS52016">
    <property type="entry name" value="TONB_DEPENDENT_REC_3"/>
    <property type="match status" value="1"/>
</dbReference>
<evidence type="ECO:0000259" key="13">
    <source>
        <dbReference type="Pfam" id="PF00593"/>
    </source>
</evidence>
<dbReference type="InterPro" id="IPR000531">
    <property type="entry name" value="Beta-barrel_TonB"/>
</dbReference>
<evidence type="ECO:0000256" key="4">
    <source>
        <dbReference type="ARBA" id="ARBA00022452"/>
    </source>
</evidence>
<dbReference type="GO" id="GO:0044718">
    <property type="term" value="P:siderophore transmembrane transport"/>
    <property type="evidence" value="ECO:0007669"/>
    <property type="project" value="TreeGrafter"/>
</dbReference>
<dbReference type="PANTHER" id="PTHR30069">
    <property type="entry name" value="TONB-DEPENDENT OUTER MEMBRANE RECEPTOR"/>
    <property type="match status" value="1"/>
</dbReference>
<proteinExistence type="inferred from homology"/>
<keyword evidence="3 10" id="KW-0813">Transport</keyword>
<dbReference type="Gene3D" id="2.40.170.20">
    <property type="entry name" value="TonB-dependent receptor, beta-barrel domain"/>
    <property type="match status" value="1"/>
</dbReference>
<feature type="domain" description="TonB-dependent receptor plug" evidence="14">
    <location>
        <begin position="74"/>
        <end position="179"/>
    </location>
</feature>
<dbReference type="OrthoDB" id="9795928at2"/>
<evidence type="ECO:0000259" key="14">
    <source>
        <dbReference type="Pfam" id="PF07715"/>
    </source>
</evidence>
<evidence type="ECO:0000256" key="5">
    <source>
        <dbReference type="ARBA" id="ARBA00022692"/>
    </source>
</evidence>
<keyword evidence="12" id="KW-0732">Signal</keyword>
<keyword evidence="16" id="KW-1185">Reference proteome</keyword>
<evidence type="ECO:0000256" key="1">
    <source>
        <dbReference type="ARBA" id="ARBA00004571"/>
    </source>
</evidence>
<dbReference type="PANTHER" id="PTHR30069:SF40">
    <property type="entry name" value="TONB-DEPENDENT RECEPTOR NMB0964-RELATED"/>
    <property type="match status" value="1"/>
</dbReference>
<evidence type="ECO:0000313" key="15">
    <source>
        <dbReference type="EMBL" id="THU04613.1"/>
    </source>
</evidence>
<feature type="chain" id="PRO_5020771501" evidence="12">
    <location>
        <begin position="39"/>
        <end position="725"/>
    </location>
</feature>
<keyword evidence="8 15" id="KW-0675">Receptor</keyword>
<feature type="domain" description="TonB-dependent receptor-like beta-barrel" evidence="13">
    <location>
        <begin position="368"/>
        <end position="694"/>
    </location>
</feature>
<comment type="subcellular location">
    <subcellularLocation>
        <location evidence="1 10">Cell outer membrane</location>
        <topology evidence="1 10">Multi-pass membrane protein</topology>
    </subcellularLocation>
</comment>
<dbReference type="InterPro" id="IPR037066">
    <property type="entry name" value="Plug_dom_sf"/>
</dbReference>
<dbReference type="EMBL" id="STFG01000002">
    <property type="protein sequence ID" value="THU04613.1"/>
    <property type="molecule type" value="Genomic_DNA"/>
</dbReference>
<evidence type="ECO:0000256" key="9">
    <source>
        <dbReference type="ARBA" id="ARBA00023237"/>
    </source>
</evidence>
<gene>
    <name evidence="15" type="ORF">E9531_03095</name>
</gene>
<dbReference type="InterPro" id="IPR012910">
    <property type="entry name" value="Plug_dom"/>
</dbReference>
<dbReference type="Pfam" id="PF00593">
    <property type="entry name" value="TonB_dep_Rec_b-barrel"/>
    <property type="match status" value="1"/>
</dbReference>
<evidence type="ECO:0000256" key="6">
    <source>
        <dbReference type="ARBA" id="ARBA00023077"/>
    </source>
</evidence>
<dbReference type="GO" id="GO:0015344">
    <property type="term" value="F:siderophore uptake transmembrane transporter activity"/>
    <property type="evidence" value="ECO:0007669"/>
    <property type="project" value="TreeGrafter"/>
</dbReference>
<dbReference type="SUPFAM" id="SSF56935">
    <property type="entry name" value="Porins"/>
    <property type="match status" value="1"/>
</dbReference>
<dbReference type="InterPro" id="IPR036942">
    <property type="entry name" value="Beta-barrel_TonB_sf"/>
</dbReference>
<keyword evidence="5 10" id="KW-0812">Transmembrane</keyword>
<keyword evidence="6 11" id="KW-0798">TonB box</keyword>
<evidence type="ECO:0000256" key="2">
    <source>
        <dbReference type="ARBA" id="ARBA00009810"/>
    </source>
</evidence>
<evidence type="ECO:0000256" key="12">
    <source>
        <dbReference type="SAM" id="SignalP"/>
    </source>
</evidence>
<evidence type="ECO:0000313" key="16">
    <source>
        <dbReference type="Proteomes" id="UP000308917"/>
    </source>
</evidence>
<comment type="similarity">
    <text evidence="2 10 11">Belongs to the TonB-dependent receptor family.</text>
</comment>
<reference evidence="15 16" key="1">
    <citation type="journal article" date="2015" name="Antonie Van Leeuwenhoek">
        <title>Lampropedia puyangensis sp. nov., isolated from symptomatic bark of Populus ? euramericana canker and emended description of Lampropedia hyalina (Ehrenberg 1832) Lee et al. 2004.</title>
        <authorList>
            <person name="Li Y."/>
            <person name="Wang T."/>
            <person name="Piao C.G."/>
            <person name="Wang L.F."/>
            <person name="Tian G.Z."/>
            <person name="Zhu T.H."/>
            <person name="Guo M.W."/>
        </authorList>
    </citation>
    <scope>NUCLEOTIDE SEQUENCE [LARGE SCALE GENOMIC DNA]</scope>
    <source>
        <strain evidence="15 16">2-bin</strain>
    </source>
</reference>
<evidence type="ECO:0000256" key="10">
    <source>
        <dbReference type="PROSITE-ProRule" id="PRU01360"/>
    </source>
</evidence>
<dbReference type="GO" id="GO:0009279">
    <property type="term" value="C:cell outer membrane"/>
    <property type="evidence" value="ECO:0007669"/>
    <property type="project" value="UniProtKB-SubCell"/>
</dbReference>
<keyword evidence="7 10" id="KW-0472">Membrane</keyword>
<comment type="caution">
    <text evidence="15">The sequence shown here is derived from an EMBL/GenBank/DDBJ whole genome shotgun (WGS) entry which is preliminary data.</text>
</comment>
<dbReference type="Gene3D" id="2.170.130.10">
    <property type="entry name" value="TonB-dependent receptor, plug domain"/>
    <property type="match status" value="1"/>
</dbReference>
<keyword evidence="4 10" id="KW-1134">Transmembrane beta strand</keyword>
<sequence length="725" mass="79051">MARAPARAGIATTARFRPHALAIACLGLSALCSTVLQAQTPATQPDASSTAASTDTTAQLPEVRVSASALDLPLEESSTPVEVLDGQALQLRSAATLGETLEGLPGVRNNNYGAGAGRPVIRGADAARVRILSDGSEIQDASTSSPDHAVAFEPLLASQIEVLRGPSSLLYGGGITGGVVNVRDNRIPTAVPEKGYEGKIELRKSSNAREGIGLFSVTGGQGPFALHVEGLKRSAGEYEAGKNWSDKYVTGSNNNTWYGSVGGSFVHERGYIGLAYSSLRSRYGLPGHSHEYEDCHLHGDALHCASHGGEEEAPDGCHWHGTELHCTGEGEHEDEFALVSMTSHRWDLRGELQDPLPGFSRARLRASRTEYAHDEIEHGEIGTSFKNNAHDARLELEHQRIAVGAGELRGMIGVQHSRRDFSAQGTEAYVEPTLTTNRAVFGLQEYRRGDWRFELSGRYEWQSARLDGLARRGTVKHDMGSVSGGVNWNFQPGYVLSTSLSRSERAPTAEELFAGGIHLATNTWERGNANLKSEKSSNFDIGLRKTSGATRFNVSAFYNRISDYIYASTTDRYEGFRLIDYTQRDATFKGLEASASHHLNTQWRVGVFGDWVHASFKGGDAVPRIPARRLGVNARWERGPWYAGGEFYRNAAQNRIAAYETRTAGYNMLNLHMGWSGKLGQNQSYELFAKLDNVLDKLAFNNTSFVKDASPLRGRNLVVGMKVNF</sequence>
<protein>
    <submittedName>
        <fullName evidence="15">TonB-dependent receptor</fullName>
    </submittedName>
</protein>
<evidence type="ECO:0000256" key="8">
    <source>
        <dbReference type="ARBA" id="ARBA00023170"/>
    </source>
</evidence>
<dbReference type="Pfam" id="PF07715">
    <property type="entry name" value="Plug"/>
    <property type="match status" value="1"/>
</dbReference>